<proteinExistence type="predicted"/>
<dbReference type="EMBL" id="CP065666">
    <property type="protein sequence ID" value="QPS02433.1"/>
    <property type="molecule type" value="Genomic_DNA"/>
</dbReference>
<evidence type="ECO:0000313" key="1">
    <source>
        <dbReference type="EMBL" id="QPS02433.1"/>
    </source>
</evidence>
<reference evidence="1 2" key="1">
    <citation type="submission" date="2020-12" db="EMBL/GenBank/DDBJ databases">
        <title>FDA dAtabase for Regulatory Grade micrObial Sequences (FDA-ARGOS): Supporting development and validation of Infectious Disease Dx tests.</title>
        <authorList>
            <person name="Sproer C."/>
            <person name="Gronow S."/>
            <person name="Severitt S."/>
            <person name="Schroder I."/>
            <person name="Tallon L."/>
            <person name="Sadzewicz L."/>
            <person name="Zhao X."/>
            <person name="Boylan J."/>
            <person name="Ott S."/>
            <person name="Bowen H."/>
            <person name="Vavikolanu K."/>
            <person name="Mehta A."/>
            <person name="Aluvathingal J."/>
            <person name="Nadendla S."/>
            <person name="Lowell S."/>
            <person name="Myers T."/>
            <person name="Yan Y."/>
            <person name="Sichtig H."/>
        </authorList>
    </citation>
    <scope>NUCLEOTIDE SEQUENCE [LARGE SCALE GENOMIC DNA]</scope>
    <source>
        <strain evidence="1 2">FDAARGOS_910</strain>
    </source>
</reference>
<accession>A0A7T2RSE7</accession>
<evidence type="ECO:0008006" key="3">
    <source>
        <dbReference type="Google" id="ProtNLM"/>
    </source>
</evidence>
<dbReference type="AlphaFoldDB" id="A0A7T2RSE7"/>
<name>A0A7T2RSE7_ACIJO</name>
<protein>
    <recommendedName>
        <fullName evidence="3">DUF2235 domain-containing protein</fullName>
    </recommendedName>
</protein>
<dbReference type="Proteomes" id="UP000595107">
    <property type="component" value="Chromosome"/>
</dbReference>
<evidence type="ECO:0000313" key="2">
    <source>
        <dbReference type="Proteomes" id="UP000595107"/>
    </source>
</evidence>
<organism evidence="1 2">
    <name type="scientific">Acinetobacter johnsonii</name>
    <dbReference type="NCBI Taxonomy" id="40214"/>
    <lineage>
        <taxon>Bacteria</taxon>
        <taxon>Pseudomonadati</taxon>
        <taxon>Pseudomonadota</taxon>
        <taxon>Gammaproteobacteria</taxon>
        <taxon>Moraxellales</taxon>
        <taxon>Moraxellaceae</taxon>
        <taxon>Acinetobacter</taxon>
    </lineage>
</organism>
<sequence>MIYEGSLMFTKTIIKRTTETNSDVSNTLPTAKQDCSDVVHISVFFDGTGALLHKDLKDNTLLI</sequence>
<gene>
    <name evidence="1" type="ORF">I6G67_09130</name>
</gene>